<evidence type="ECO:0008006" key="4">
    <source>
        <dbReference type="Google" id="ProtNLM"/>
    </source>
</evidence>
<sequence>MKMTFDRVCIFLLVLIALASKMSTAVKQCDPIYEEYTDKADCDENCQNICTPMEDFCACRYVLTNVTPSEQQEQCAQLSVQMHGGSTTKRSGLAGIVANTP</sequence>
<dbReference type="VEuPathDB" id="VectorBase:ACHR002299"/>
<evidence type="ECO:0000313" key="2">
    <source>
        <dbReference type="EnsemblMetazoa" id="ACHR002299-PA"/>
    </source>
</evidence>
<name>A0A182JUW7_9DIPT</name>
<accession>A0A182JUW7</accession>
<evidence type="ECO:0000256" key="1">
    <source>
        <dbReference type="SAM" id="SignalP"/>
    </source>
</evidence>
<dbReference type="AlphaFoldDB" id="A0A182JUW7"/>
<reference evidence="3" key="1">
    <citation type="submission" date="2013-03" db="EMBL/GenBank/DDBJ databases">
        <title>The Genome Sequence of Anopheles christyi ACHKN1017.</title>
        <authorList>
            <consortium name="The Broad Institute Genomics Platform"/>
            <person name="Neafsey D.E."/>
            <person name="Besansky N."/>
            <person name="Walker B."/>
            <person name="Young S.K."/>
            <person name="Zeng Q."/>
            <person name="Gargeya S."/>
            <person name="Fitzgerald M."/>
            <person name="Haas B."/>
            <person name="Abouelleil A."/>
            <person name="Allen A.W."/>
            <person name="Alvarado L."/>
            <person name="Arachchi H.M."/>
            <person name="Berlin A.M."/>
            <person name="Chapman S.B."/>
            <person name="Gainer-Dewar J."/>
            <person name="Goldberg J."/>
            <person name="Griggs A."/>
            <person name="Gujja S."/>
            <person name="Hansen M."/>
            <person name="Howarth C."/>
            <person name="Imamovic A."/>
            <person name="Ireland A."/>
            <person name="Larimer J."/>
            <person name="McCowan C."/>
            <person name="Murphy C."/>
            <person name="Pearson M."/>
            <person name="Poon T.W."/>
            <person name="Priest M."/>
            <person name="Roberts A."/>
            <person name="Saif S."/>
            <person name="Shea T."/>
            <person name="Sisk P."/>
            <person name="Sykes S."/>
            <person name="Wortman J."/>
            <person name="Nusbaum C."/>
            <person name="Birren B."/>
        </authorList>
    </citation>
    <scope>NUCLEOTIDE SEQUENCE [LARGE SCALE GENOMIC DNA]</scope>
    <source>
        <strain evidence="3">ACHKN1017</strain>
    </source>
</reference>
<feature type="chain" id="PRO_5008124656" description="TIL domain-containing protein" evidence="1">
    <location>
        <begin position="25"/>
        <end position="101"/>
    </location>
</feature>
<organism evidence="2 3">
    <name type="scientific">Anopheles christyi</name>
    <dbReference type="NCBI Taxonomy" id="43041"/>
    <lineage>
        <taxon>Eukaryota</taxon>
        <taxon>Metazoa</taxon>
        <taxon>Ecdysozoa</taxon>
        <taxon>Arthropoda</taxon>
        <taxon>Hexapoda</taxon>
        <taxon>Insecta</taxon>
        <taxon>Pterygota</taxon>
        <taxon>Neoptera</taxon>
        <taxon>Endopterygota</taxon>
        <taxon>Diptera</taxon>
        <taxon>Nematocera</taxon>
        <taxon>Culicoidea</taxon>
        <taxon>Culicidae</taxon>
        <taxon>Anophelinae</taxon>
        <taxon>Anopheles</taxon>
    </lineage>
</organism>
<protein>
    <recommendedName>
        <fullName evidence="4">TIL domain-containing protein</fullName>
    </recommendedName>
</protein>
<feature type="signal peptide" evidence="1">
    <location>
        <begin position="1"/>
        <end position="24"/>
    </location>
</feature>
<keyword evidence="1" id="KW-0732">Signal</keyword>
<reference evidence="2" key="2">
    <citation type="submission" date="2020-05" db="UniProtKB">
        <authorList>
            <consortium name="EnsemblMetazoa"/>
        </authorList>
    </citation>
    <scope>IDENTIFICATION</scope>
    <source>
        <strain evidence="2">ACHKN1017</strain>
    </source>
</reference>
<evidence type="ECO:0000313" key="3">
    <source>
        <dbReference type="Proteomes" id="UP000075881"/>
    </source>
</evidence>
<dbReference type="Proteomes" id="UP000075881">
    <property type="component" value="Unassembled WGS sequence"/>
</dbReference>
<dbReference type="EnsemblMetazoa" id="ACHR002299-RA">
    <property type="protein sequence ID" value="ACHR002299-PA"/>
    <property type="gene ID" value="ACHR002299"/>
</dbReference>
<keyword evidence="3" id="KW-1185">Reference proteome</keyword>
<proteinExistence type="predicted"/>